<dbReference type="AlphaFoldDB" id="A0AAJ4WD30"/>
<proteinExistence type="predicted"/>
<sequence length="344" mass="39282">MAESKNRNQRIDALLASIKERLDVAQHQEDLVQAIKLVKSFDGPLKFSHTKPYICAVLAVIAGVIIGGYQYLSYNHLSSQVVILLVLLGIGAIAALVYVWRKNSSISKLADRLFQMDLLFDNGLSQIEVDPVEQAGELASRFNEFDRGNYSQEIHGLYQGHYQGKEHAFDYYFYHFHYVDKRVTVTTDSKGRVRTRTTYDHYDRYGIYLPFTFIRHVALIGKSVSGLSGSTYKPASNKFNRLYRVVADSEMNAARFLKPSVVIACEEIAAVFSELNFEFNPQAELCMSFRDDDVITLPRNNDFNSPDGFIREVRQHNALPKLQKALEHIHTLMIYSDSNFRKNS</sequence>
<evidence type="ECO:0000313" key="3">
    <source>
        <dbReference type="Proteomes" id="UP000226420"/>
    </source>
</evidence>
<dbReference type="EMBL" id="FOLW01000013">
    <property type="protein sequence ID" value="SFD31963.1"/>
    <property type="molecule type" value="Genomic_DNA"/>
</dbReference>
<evidence type="ECO:0000256" key="1">
    <source>
        <dbReference type="SAM" id="Phobius"/>
    </source>
</evidence>
<accession>A0AAJ4WD30</accession>
<reference evidence="2 3" key="1">
    <citation type="submission" date="2016-10" db="EMBL/GenBank/DDBJ databases">
        <authorList>
            <person name="Varghese N."/>
            <person name="Submissions S."/>
        </authorList>
    </citation>
    <scope>NUCLEOTIDE SEQUENCE [LARGE SCALE GENOMIC DNA]</scope>
    <source>
        <strain evidence="2 3">DSM 5563</strain>
    </source>
</reference>
<name>A0AAJ4WD30_9GAMM</name>
<dbReference type="Proteomes" id="UP000226420">
    <property type="component" value="Unassembled WGS sequence"/>
</dbReference>
<feature type="transmembrane region" description="Helical" evidence="1">
    <location>
        <begin position="53"/>
        <end position="72"/>
    </location>
</feature>
<protein>
    <recommendedName>
        <fullName evidence="4">DUF3137 domain-containing protein</fullName>
    </recommendedName>
</protein>
<keyword evidence="1" id="KW-0812">Transmembrane</keyword>
<organism evidence="2 3">
    <name type="scientific">Pragia fontium DSM 5563 = ATCC 49100</name>
    <dbReference type="NCBI Taxonomy" id="1122977"/>
    <lineage>
        <taxon>Bacteria</taxon>
        <taxon>Pseudomonadati</taxon>
        <taxon>Pseudomonadota</taxon>
        <taxon>Gammaproteobacteria</taxon>
        <taxon>Enterobacterales</taxon>
        <taxon>Budviciaceae</taxon>
        <taxon>Pragia</taxon>
    </lineage>
</organism>
<gene>
    <name evidence="2" type="ORF">SAMN02745723_11331</name>
</gene>
<keyword evidence="1" id="KW-1133">Transmembrane helix</keyword>
<feature type="transmembrane region" description="Helical" evidence="1">
    <location>
        <begin position="78"/>
        <end position="100"/>
    </location>
</feature>
<dbReference type="RefSeq" id="WP_126468218.1">
    <property type="nucleotide sequence ID" value="NZ_FOLW01000013.1"/>
</dbReference>
<comment type="caution">
    <text evidence="2">The sequence shown here is derived from an EMBL/GenBank/DDBJ whole genome shotgun (WGS) entry which is preliminary data.</text>
</comment>
<evidence type="ECO:0008006" key="4">
    <source>
        <dbReference type="Google" id="ProtNLM"/>
    </source>
</evidence>
<keyword evidence="1" id="KW-0472">Membrane</keyword>
<evidence type="ECO:0000313" key="2">
    <source>
        <dbReference type="EMBL" id="SFD31963.1"/>
    </source>
</evidence>